<keyword evidence="3" id="KW-0460">Magnesium</keyword>
<name>A0A4R8QZ65_9MYCO</name>
<gene>
    <name evidence="4" type="ORF">CCUG63697_03658</name>
</gene>
<dbReference type="EMBL" id="PECC01000028">
    <property type="protein sequence ID" value="TDZ49122.1"/>
    <property type="molecule type" value="Genomic_DNA"/>
</dbReference>
<evidence type="ECO:0000256" key="3">
    <source>
        <dbReference type="ARBA" id="ARBA00022842"/>
    </source>
</evidence>
<keyword evidence="2" id="KW-0479">Metal-binding</keyword>
<dbReference type="AlphaFoldDB" id="A0A4R8QZ65"/>
<reference evidence="4 5" key="1">
    <citation type="journal article" date="2019" name="Sci. Rep.">
        <title>Extended insight into the Mycobacterium chelonae-abscessus complex through whole genome sequencing of Mycobacterium salmoniphilum outbreak and Mycobacterium salmoniphilum-like strains.</title>
        <authorList>
            <person name="Behra P.R.K."/>
            <person name="Das S."/>
            <person name="Pettersson B.M.F."/>
            <person name="Shirreff L."/>
            <person name="DuCote T."/>
            <person name="Jacobsson K.G."/>
            <person name="Ennis D.G."/>
            <person name="Kirsebom L.A."/>
        </authorList>
    </citation>
    <scope>NUCLEOTIDE SEQUENCE [LARGE SCALE GENOMIC DNA]</scope>
    <source>
        <strain evidence="4 5">CCUG 63697</strain>
    </source>
</reference>
<dbReference type="InterPro" id="IPR015813">
    <property type="entry name" value="Pyrv/PenolPyrv_kinase-like_dom"/>
</dbReference>
<keyword evidence="4" id="KW-0456">Lyase</keyword>
<dbReference type="RefSeq" id="WP_165758529.1">
    <property type="nucleotide sequence ID" value="NZ_MAFQ01000007.1"/>
</dbReference>
<comment type="caution">
    <text evidence="4">The sequence shown here is derived from an EMBL/GenBank/DDBJ whole genome shotgun (WGS) entry which is preliminary data.</text>
</comment>
<dbReference type="Pfam" id="PF22484">
    <property type="entry name" value="DUF6986"/>
    <property type="match status" value="1"/>
</dbReference>
<dbReference type="PANTHER" id="PTHR32308">
    <property type="entry name" value="LYASE BETA SUBUNIT, PUTATIVE (AFU_ORTHOLOGUE AFUA_4G13030)-RELATED"/>
    <property type="match status" value="1"/>
</dbReference>
<dbReference type="SUPFAM" id="SSF51621">
    <property type="entry name" value="Phosphoenolpyruvate/pyruvate domain"/>
    <property type="match status" value="1"/>
</dbReference>
<evidence type="ECO:0000256" key="1">
    <source>
        <dbReference type="ARBA" id="ARBA00001946"/>
    </source>
</evidence>
<comment type="cofactor">
    <cofactor evidence="1">
        <name>Mg(2+)</name>
        <dbReference type="ChEBI" id="CHEBI:18420"/>
    </cofactor>
</comment>
<dbReference type="GO" id="GO:0000287">
    <property type="term" value="F:magnesium ion binding"/>
    <property type="evidence" value="ECO:0007669"/>
    <property type="project" value="TreeGrafter"/>
</dbReference>
<dbReference type="Proteomes" id="UP000295165">
    <property type="component" value="Unassembled WGS sequence"/>
</dbReference>
<evidence type="ECO:0000256" key="2">
    <source>
        <dbReference type="ARBA" id="ARBA00022723"/>
    </source>
</evidence>
<evidence type="ECO:0000313" key="5">
    <source>
        <dbReference type="Proteomes" id="UP000295165"/>
    </source>
</evidence>
<dbReference type="PANTHER" id="PTHR32308:SF10">
    <property type="entry name" value="CITRATE LYASE SUBUNIT BETA"/>
    <property type="match status" value="1"/>
</dbReference>
<keyword evidence="5" id="KW-1185">Reference proteome</keyword>
<dbReference type="GO" id="GO:0016829">
    <property type="term" value="F:lyase activity"/>
    <property type="evidence" value="ECO:0007669"/>
    <property type="project" value="UniProtKB-KW"/>
</dbReference>
<evidence type="ECO:0000313" key="4">
    <source>
        <dbReference type="EMBL" id="TDZ49122.1"/>
    </source>
</evidence>
<dbReference type="Gene3D" id="3.20.20.60">
    <property type="entry name" value="Phosphoenolpyruvate-binding domains"/>
    <property type="match status" value="1"/>
</dbReference>
<dbReference type="InterPro" id="IPR040442">
    <property type="entry name" value="Pyrv_kinase-like_dom_sf"/>
</dbReference>
<dbReference type="InterPro" id="IPR054255">
    <property type="entry name" value="DUF6986"/>
</dbReference>
<organism evidence="4 5">
    <name type="scientific">Mycobacteroides franklinii</name>
    <dbReference type="NCBI Taxonomy" id="948102"/>
    <lineage>
        <taxon>Bacteria</taxon>
        <taxon>Bacillati</taxon>
        <taxon>Actinomycetota</taxon>
        <taxon>Actinomycetes</taxon>
        <taxon>Mycobacteriales</taxon>
        <taxon>Mycobacteriaceae</taxon>
        <taxon>Mycobacteroides</taxon>
    </lineage>
</organism>
<accession>A0A4R8QZ65</accession>
<dbReference type="GO" id="GO:0006107">
    <property type="term" value="P:oxaloacetate metabolic process"/>
    <property type="evidence" value="ECO:0007669"/>
    <property type="project" value="TreeGrafter"/>
</dbReference>
<sequence length="429" mass="45442">MGAVSAASPSNPSDAGSPGWLAPIVELVAAADADLASAYPEGPGEPQPIHTVYLSAALADAQIPGQWGVSALALAEHHDQVLAALDAHGALPRVKERLAIAPIQDLRLDFEDGYGWREDSTEDIDARRAGRVLRALSIDANPPAALGIRIKGLTSLHLRRSVRTLELVLDGASGVPRGFVTTIPKFRSLTQVEAALRLFDTLEQVHGLPSGSLRFELQIESPQAVLGADGTVPLAKAIHLARGRLTALHYGTYDYSAACGIAAEYQSLEHPVADHAKAVMLAAAAQTGVWVCDGSTQVNPDGSPEQQAAALTRHHRLVTRALERGYWQGWDMHPGHLVTRWLATYGFHRRALAVAGPRIVAYLQRQGGGVVDEPATAQALAAGVLRGLDCGAYTDDEVAALMPGCNRAVLDQLVQRTTIGGMTGGTDQR</sequence>
<protein>
    <submittedName>
        <fullName evidence="4">HpcH/HpaI aldolase/citrate lyase family protein</fullName>
    </submittedName>
</protein>
<proteinExistence type="predicted"/>